<dbReference type="EC" id="2.1.1.198" evidence="6"/>
<dbReference type="PANTHER" id="PTHR46111:SF1">
    <property type="entry name" value="RIBOSOMAL RNA SMALL SUBUNIT METHYLTRANSFERASE I"/>
    <property type="match status" value="1"/>
</dbReference>
<name>A8LJ69_DINSH</name>
<keyword evidence="1 6" id="KW-0963">Cytoplasm</keyword>
<keyword evidence="2 6" id="KW-0698">rRNA processing</keyword>
<evidence type="ECO:0000259" key="8">
    <source>
        <dbReference type="Pfam" id="PF23016"/>
    </source>
</evidence>
<sequence>MAQTLQAGLLLVSTPIGNARDITLRALDALREADVLVAEDTRSLRRLMEIHGVPLAGRPLLAYHDHSGPPARQKVLAYLTEGQRVVYASEAGTPLIADPGYDLVRAAREAGVAVSAAPGPAAAIMALSLSGLPTDRFFFAGFLPSQAGGRRKALRALGAVPGTLIFYESPKRLKKSLADMAEILGPGRDAVVARELTKLFEQVAAAPLGDLAERYAEAATPKGEIVVLVGPGAEGEIGEDDLTALLQAALARHSTKDAVAEVCAQTGLPRKQVYQKALALLNGS</sequence>
<dbReference type="Pfam" id="PF23016">
    <property type="entry name" value="RsmI_C"/>
    <property type="match status" value="1"/>
</dbReference>
<evidence type="ECO:0000313" key="9">
    <source>
        <dbReference type="EMBL" id="ABV94564.1"/>
    </source>
</evidence>
<dbReference type="Gene3D" id="3.40.1010.10">
    <property type="entry name" value="Cobalt-precorrin-4 Transmethylase, Domain 1"/>
    <property type="match status" value="1"/>
</dbReference>
<dbReference type="SUPFAM" id="SSF53790">
    <property type="entry name" value="Tetrapyrrole methylase"/>
    <property type="match status" value="1"/>
</dbReference>
<dbReference type="eggNOG" id="COG0313">
    <property type="taxonomic scope" value="Bacteria"/>
</dbReference>
<dbReference type="RefSeq" id="WP_012179492.1">
    <property type="nucleotide sequence ID" value="NC_009952.1"/>
</dbReference>
<proteinExistence type="inferred from homology"/>
<dbReference type="Gene3D" id="3.30.950.10">
    <property type="entry name" value="Methyltransferase, Cobalt-precorrin-4 Transmethylase, Domain 2"/>
    <property type="match status" value="1"/>
</dbReference>
<feature type="domain" description="Tetrapyrrole methylase" evidence="7">
    <location>
        <begin position="9"/>
        <end position="212"/>
    </location>
</feature>
<comment type="similarity">
    <text evidence="6">Belongs to the methyltransferase superfamily. RsmI family.</text>
</comment>
<evidence type="ECO:0000256" key="4">
    <source>
        <dbReference type="ARBA" id="ARBA00022679"/>
    </source>
</evidence>
<keyword evidence="10" id="KW-1185">Reference proteome</keyword>
<dbReference type="NCBIfam" id="TIGR00096">
    <property type="entry name" value="16S rRNA (cytidine(1402)-2'-O)-methyltransferase"/>
    <property type="match status" value="1"/>
</dbReference>
<evidence type="ECO:0000256" key="6">
    <source>
        <dbReference type="HAMAP-Rule" id="MF_01877"/>
    </source>
</evidence>
<dbReference type="InterPro" id="IPR035996">
    <property type="entry name" value="4pyrrol_Methylase_sf"/>
</dbReference>
<dbReference type="InterPro" id="IPR014777">
    <property type="entry name" value="4pyrrole_Mease_sub1"/>
</dbReference>
<evidence type="ECO:0000256" key="1">
    <source>
        <dbReference type="ARBA" id="ARBA00022490"/>
    </source>
</evidence>
<organism evidence="9 10">
    <name type="scientific">Dinoroseobacter shibae (strain DSM 16493 / NCIMB 14021 / DFL 12)</name>
    <dbReference type="NCBI Taxonomy" id="398580"/>
    <lineage>
        <taxon>Bacteria</taxon>
        <taxon>Pseudomonadati</taxon>
        <taxon>Pseudomonadota</taxon>
        <taxon>Alphaproteobacteria</taxon>
        <taxon>Rhodobacterales</taxon>
        <taxon>Roseobacteraceae</taxon>
        <taxon>Dinoroseobacter</taxon>
    </lineage>
</organism>
<dbReference type="GO" id="GO:0070677">
    <property type="term" value="F:rRNA (cytosine-2'-O-)-methyltransferase activity"/>
    <property type="evidence" value="ECO:0007669"/>
    <property type="project" value="UniProtKB-UniRule"/>
</dbReference>
<dbReference type="FunFam" id="3.30.950.10:FF:000002">
    <property type="entry name" value="Ribosomal RNA small subunit methyltransferase I"/>
    <property type="match status" value="1"/>
</dbReference>
<dbReference type="PIRSF" id="PIRSF005917">
    <property type="entry name" value="MTase_YraL"/>
    <property type="match status" value="1"/>
</dbReference>
<keyword evidence="5 6" id="KW-0949">S-adenosyl-L-methionine</keyword>
<dbReference type="CDD" id="cd11648">
    <property type="entry name" value="RsmI"/>
    <property type="match status" value="1"/>
</dbReference>
<dbReference type="Proteomes" id="UP000006833">
    <property type="component" value="Chromosome"/>
</dbReference>
<evidence type="ECO:0000256" key="3">
    <source>
        <dbReference type="ARBA" id="ARBA00022603"/>
    </source>
</evidence>
<comment type="catalytic activity">
    <reaction evidence="6">
        <text>cytidine(1402) in 16S rRNA + S-adenosyl-L-methionine = 2'-O-methylcytidine(1402) in 16S rRNA + S-adenosyl-L-homocysteine + H(+)</text>
        <dbReference type="Rhea" id="RHEA:42924"/>
        <dbReference type="Rhea" id="RHEA-COMP:10285"/>
        <dbReference type="Rhea" id="RHEA-COMP:10286"/>
        <dbReference type="ChEBI" id="CHEBI:15378"/>
        <dbReference type="ChEBI" id="CHEBI:57856"/>
        <dbReference type="ChEBI" id="CHEBI:59789"/>
        <dbReference type="ChEBI" id="CHEBI:74495"/>
        <dbReference type="ChEBI" id="CHEBI:82748"/>
        <dbReference type="EC" id="2.1.1.198"/>
    </reaction>
</comment>
<dbReference type="InterPro" id="IPR053910">
    <property type="entry name" value="RsmI_HTH"/>
</dbReference>
<dbReference type="AlphaFoldDB" id="A8LJ69"/>
<gene>
    <name evidence="6" type="primary">rsmI</name>
    <name evidence="9" type="ordered locus">Dshi_2831</name>
</gene>
<dbReference type="HOGENOM" id="CLU_044779_2_0_5"/>
<dbReference type="HAMAP" id="MF_01877">
    <property type="entry name" value="16SrRNA_methyltr_I"/>
    <property type="match status" value="1"/>
</dbReference>
<keyword evidence="4 6" id="KW-0808">Transferase</keyword>
<dbReference type="PANTHER" id="PTHR46111">
    <property type="entry name" value="RIBOSOMAL RNA SMALL SUBUNIT METHYLTRANSFERASE I"/>
    <property type="match status" value="1"/>
</dbReference>
<accession>A8LJ69</accession>
<dbReference type="InterPro" id="IPR014776">
    <property type="entry name" value="4pyrrole_Mease_sub2"/>
</dbReference>
<dbReference type="InterPro" id="IPR008189">
    <property type="entry name" value="rRNA_ssu_MeTfrase_I"/>
</dbReference>
<dbReference type="KEGG" id="dsh:Dshi_2831"/>
<evidence type="ECO:0000313" key="10">
    <source>
        <dbReference type="Proteomes" id="UP000006833"/>
    </source>
</evidence>
<evidence type="ECO:0000256" key="2">
    <source>
        <dbReference type="ARBA" id="ARBA00022552"/>
    </source>
</evidence>
<dbReference type="InterPro" id="IPR000878">
    <property type="entry name" value="4pyrrol_Mease"/>
</dbReference>
<reference evidence="10" key="1">
    <citation type="journal article" date="2010" name="ISME J.">
        <title>The complete genome sequence of the algal symbiont Dinoroseobacter shibae: a hitchhiker's guide to life in the sea.</title>
        <authorList>
            <person name="Wagner-Dobler I."/>
            <person name="Ballhausen B."/>
            <person name="Berger M."/>
            <person name="Brinkhoff T."/>
            <person name="Buchholz I."/>
            <person name="Bunk B."/>
            <person name="Cypionka H."/>
            <person name="Daniel R."/>
            <person name="Drepper T."/>
            <person name="Gerdts G."/>
            <person name="Hahnke S."/>
            <person name="Han C."/>
            <person name="Jahn D."/>
            <person name="Kalhoefer D."/>
            <person name="Kiss H."/>
            <person name="Klenk H.P."/>
            <person name="Kyrpides N."/>
            <person name="Liebl W."/>
            <person name="Liesegang H."/>
            <person name="Meincke L."/>
            <person name="Pati A."/>
            <person name="Petersen J."/>
            <person name="Piekarski T."/>
            <person name="Pommerenke C."/>
            <person name="Pradella S."/>
            <person name="Pukall R."/>
            <person name="Rabus R."/>
            <person name="Stackebrandt E."/>
            <person name="Thole S."/>
            <person name="Thompson L."/>
            <person name="Tielen P."/>
            <person name="Tomasch J."/>
            <person name="von Jan M."/>
            <person name="Wanphrut N."/>
            <person name="Wichels A."/>
            <person name="Zech H."/>
            <person name="Simon M."/>
        </authorList>
    </citation>
    <scope>NUCLEOTIDE SEQUENCE [LARGE SCALE GENOMIC DNA]</scope>
    <source>
        <strain evidence="10">DSM 16493 / NCIMB 14021 / DFL 12</strain>
    </source>
</reference>
<dbReference type="Pfam" id="PF00590">
    <property type="entry name" value="TP_methylase"/>
    <property type="match status" value="1"/>
</dbReference>
<protein>
    <recommendedName>
        <fullName evidence="6">Ribosomal RNA small subunit methyltransferase I</fullName>
        <ecNumber evidence="6">2.1.1.198</ecNumber>
    </recommendedName>
    <alternativeName>
        <fullName evidence="6">16S rRNA 2'-O-ribose C1402 methyltransferase</fullName>
    </alternativeName>
    <alternativeName>
        <fullName evidence="6">rRNA (cytidine-2'-O-)-methyltransferase RsmI</fullName>
    </alternativeName>
</protein>
<evidence type="ECO:0000259" key="7">
    <source>
        <dbReference type="Pfam" id="PF00590"/>
    </source>
</evidence>
<comment type="function">
    <text evidence="6">Catalyzes the 2'-O-methylation of the ribose of cytidine 1402 (C1402) in 16S rRNA.</text>
</comment>
<comment type="subcellular location">
    <subcellularLocation>
        <location evidence="6">Cytoplasm</location>
    </subcellularLocation>
</comment>
<keyword evidence="3 6" id="KW-0489">Methyltransferase</keyword>
<dbReference type="STRING" id="398580.Dshi_2831"/>
<feature type="domain" description="RsmI HTH" evidence="8">
    <location>
        <begin position="239"/>
        <end position="280"/>
    </location>
</feature>
<evidence type="ECO:0000256" key="5">
    <source>
        <dbReference type="ARBA" id="ARBA00022691"/>
    </source>
</evidence>
<dbReference type="GO" id="GO:0005737">
    <property type="term" value="C:cytoplasm"/>
    <property type="evidence" value="ECO:0007669"/>
    <property type="project" value="UniProtKB-SubCell"/>
</dbReference>
<dbReference type="EMBL" id="CP000830">
    <property type="protein sequence ID" value="ABV94564.1"/>
    <property type="molecule type" value="Genomic_DNA"/>
</dbReference>